<dbReference type="EMBL" id="JACEFF010000396">
    <property type="protein sequence ID" value="KAH9638490.1"/>
    <property type="molecule type" value="Genomic_DNA"/>
</dbReference>
<dbReference type="SUPFAM" id="SSF46934">
    <property type="entry name" value="UBA-like"/>
    <property type="match status" value="1"/>
</dbReference>
<dbReference type="AlphaFoldDB" id="A0A922ML85"/>
<dbReference type="Gene3D" id="1.10.8.10">
    <property type="entry name" value="DNA helicase RuvA subunit, C-terminal domain"/>
    <property type="match status" value="1"/>
</dbReference>
<dbReference type="Proteomes" id="UP000814243">
    <property type="component" value="Unassembled WGS sequence"/>
</dbReference>
<accession>A0A922ML85</accession>
<comment type="caution">
    <text evidence="3">The sequence shown here is derived from an EMBL/GenBank/DDBJ whole genome shotgun (WGS) entry which is preliminary data.</text>
</comment>
<gene>
    <name evidence="3" type="ORF">HF086_016815</name>
</gene>
<evidence type="ECO:0000259" key="2">
    <source>
        <dbReference type="PROSITE" id="PS50030"/>
    </source>
</evidence>
<dbReference type="PROSITE" id="PS50030">
    <property type="entry name" value="UBA"/>
    <property type="match status" value="1"/>
</dbReference>
<evidence type="ECO:0000313" key="4">
    <source>
        <dbReference type="Proteomes" id="UP000814243"/>
    </source>
</evidence>
<protein>
    <recommendedName>
        <fullName evidence="2">UBA domain-containing protein</fullName>
    </recommendedName>
</protein>
<dbReference type="Pfam" id="PF00627">
    <property type="entry name" value="UBA"/>
    <property type="match status" value="1"/>
</dbReference>
<evidence type="ECO:0000313" key="3">
    <source>
        <dbReference type="EMBL" id="KAH9638490.1"/>
    </source>
</evidence>
<feature type="region of interest" description="Disordered" evidence="1">
    <location>
        <begin position="43"/>
        <end position="86"/>
    </location>
</feature>
<feature type="domain" description="UBA" evidence="2">
    <location>
        <begin position="1"/>
        <end position="41"/>
    </location>
</feature>
<name>A0A922ML85_SPOEX</name>
<dbReference type="InterPro" id="IPR015940">
    <property type="entry name" value="UBA"/>
</dbReference>
<feature type="compositionally biased region" description="Basic residues" evidence="1">
    <location>
        <begin position="63"/>
        <end position="79"/>
    </location>
</feature>
<dbReference type="InterPro" id="IPR009060">
    <property type="entry name" value="UBA-like_sf"/>
</dbReference>
<organism evidence="3 4">
    <name type="scientific">Spodoptera exigua</name>
    <name type="common">Beet armyworm</name>
    <name type="synonym">Noctua fulgens</name>
    <dbReference type="NCBI Taxonomy" id="7107"/>
    <lineage>
        <taxon>Eukaryota</taxon>
        <taxon>Metazoa</taxon>
        <taxon>Ecdysozoa</taxon>
        <taxon>Arthropoda</taxon>
        <taxon>Hexapoda</taxon>
        <taxon>Insecta</taxon>
        <taxon>Pterygota</taxon>
        <taxon>Neoptera</taxon>
        <taxon>Endopterygota</taxon>
        <taxon>Lepidoptera</taxon>
        <taxon>Glossata</taxon>
        <taxon>Ditrysia</taxon>
        <taxon>Noctuoidea</taxon>
        <taxon>Noctuidae</taxon>
        <taxon>Amphipyrinae</taxon>
        <taxon>Spodoptera</taxon>
    </lineage>
</organism>
<proteinExistence type="predicted"/>
<reference evidence="3" key="1">
    <citation type="journal article" date="2021" name="G3 (Bethesda)">
        <title>Genome and transcriptome analysis of the beet armyworm Spodoptera exigua reveals targets for pest control. .</title>
        <authorList>
            <person name="Simon S."/>
            <person name="Breeschoten T."/>
            <person name="Jansen H.J."/>
            <person name="Dirks R.P."/>
            <person name="Schranz M.E."/>
            <person name="Ros V.I.D."/>
        </authorList>
    </citation>
    <scope>NUCLEOTIDE SEQUENCE</scope>
    <source>
        <strain evidence="3">TB_SE_WUR_2020</strain>
    </source>
</reference>
<sequence>MMMMCVVYQLEAMGYEKEAARAALRHSRNHISGAVDRLLAGTGAALHKGDDPEDPSTSSGVVSKKKKTKKAHKKDKRRKERDQALRRLTAAIKTEEDDYLDTSLTEEEEFLAQYKSLL</sequence>
<evidence type="ECO:0000256" key="1">
    <source>
        <dbReference type="SAM" id="MobiDB-lite"/>
    </source>
</evidence>